<sequence length="235" mass="25024">MTNKLLDDCLADAVIYQGKARESINQRMQAAILQAVGGGNGNGTALVPGGGEVPPEPVPLVLITDSLGSKVTFDALFRLTSTPQQAAAALQVFDRTPHIFMRANQLPLLRLAEMDLDGSMAPQGPGGFPADPIQALIERSRMQGIGKPTGVPAGVATVVAFADPNDVLSYTLVKSPFAARATYPIIDVVESNAPSYLGLLELPDRAHTGYARNPAVRRIKFGFLDRLFPVLVIHQ</sequence>
<dbReference type="Proteomes" id="UP000831532">
    <property type="component" value="Chromosome"/>
</dbReference>
<gene>
    <name evidence="1" type="ORF">INH39_03800</name>
</gene>
<dbReference type="RefSeq" id="WP_243492083.1">
    <property type="nucleotide sequence ID" value="NZ_CP063361.1"/>
</dbReference>
<evidence type="ECO:0000313" key="2">
    <source>
        <dbReference type="Proteomes" id="UP000831532"/>
    </source>
</evidence>
<organism evidence="1 2">
    <name type="scientific">Massilia violaceinigra</name>
    <dbReference type="NCBI Taxonomy" id="2045208"/>
    <lineage>
        <taxon>Bacteria</taxon>
        <taxon>Pseudomonadati</taxon>
        <taxon>Pseudomonadota</taxon>
        <taxon>Betaproteobacteria</taxon>
        <taxon>Burkholderiales</taxon>
        <taxon>Oxalobacteraceae</taxon>
        <taxon>Telluria group</taxon>
        <taxon>Massilia</taxon>
    </lineage>
</organism>
<accession>A0ABY4AB23</accession>
<dbReference type="EMBL" id="CP063361">
    <property type="protein sequence ID" value="UOD30869.1"/>
    <property type="molecule type" value="Genomic_DNA"/>
</dbReference>
<reference evidence="1 2" key="1">
    <citation type="submission" date="2020-10" db="EMBL/GenBank/DDBJ databases">
        <title>Genome analysis of Massilia species.</title>
        <authorList>
            <person name="Jung D.-H."/>
        </authorList>
    </citation>
    <scope>NUCLEOTIDE SEQUENCE [LARGE SCALE GENOMIC DNA]</scope>
    <source>
        <strain evidence="2">sipir</strain>
    </source>
</reference>
<keyword evidence="2" id="KW-1185">Reference proteome</keyword>
<evidence type="ECO:0000313" key="1">
    <source>
        <dbReference type="EMBL" id="UOD30869.1"/>
    </source>
</evidence>
<name>A0ABY4AB23_9BURK</name>
<protein>
    <submittedName>
        <fullName evidence="1">Uncharacterized protein</fullName>
    </submittedName>
</protein>
<proteinExistence type="predicted"/>